<organism evidence="2 3">
    <name type="scientific">Bimuria novae-zelandiae CBS 107.79</name>
    <dbReference type="NCBI Taxonomy" id="1447943"/>
    <lineage>
        <taxon>Eukaryota</taxon>
        <taxon>Fungi</taxon>
        <taxon>Dikarya</taxon>
        <taxon>Ascomycota</taxon>
        <taxon>Pezizomycotina</taxon>
        <taxon>Dothideomycetes</taxon>
        <taxon>Pleosporomycetidae</taxon>
        <taxon>Pleosporales</taxon>
        <taxon>Massarineae</taxon>
        <taxon>Didymosphaeriaceae</taxon>
        <taxon>Bimuria</taxon>
    </lineage>
</organism>
<dbReference type="OrthoDB" id="5383526at2759"/>
<reference evidence="2" key="1">
    <citation type="journal article" date="2020" name="Stud. Mycol.">
        <title>101 Dothideomycetes genomes: a test case for predicting lifestyles and emergence of pathogens.</title>
        <authorList>
            <person name="Haridas S."/>
            <person name="Albert R."/>
            <person name="Binder M."/>
            <person name="Bloem J."/>
            <person name="Labutti K."/>
            <person name="Salamov A."/>
            <person name="Andreopoulos B."/>
            <person name="Baker S."/>
            <person name="Barry K."/>
            <person name="Bills G."/>
            <person name="Bluhm B."/>
            <person name="Cannon C."/>
            <person name="Castanera R."/>
            <person name="Culley D."/>
            <person name="Daum C."/>
            <person name="Ezra D."/>
            <person name="Gonzalez J."/>
            <person name="Henrissat B."/>
            <person name="Kuo A."/>
            <person name="Liang C."/>
            <person name="Lipzen A."/>
            <person name="Lutzoni F."/>
            <person name="Magnuson J."/>
            <person name="Mondo S."/>
            <person name="Nolan M."/>
            <person name="Ohm R."/>
            <person name="Pangilinan J."/>
            <person name="Park H.-J."/>
            <person name="Ramirez L."/>
            <person name="Alfaro M."/>
            <person name="Sun H."/>
            <person name="Tritt A."/>
            <person name="Yoshinaga Y."/>
            <person name="Zwiers L.-H."/>
            <person name="Turgeon B."/>
            <person name="Goodwin S."/>
            <person name="Spatafora J."/>
            <person name="Crous P."/>
            <person name="Grigoriev I."/>
        </authorList>
    </citation>
    <scope>NUCLEOTIDE SEQUENCE</scope>
    <source>
        <strain evidence="2">CBS 107.79</strain>
    </source>
</reference>
<dbReference type="EMBL" id="ML976672">
    <property type="protein sequence ID" value="KAF1975101.1"/>
    <property type="molecule type" value="Genomic_DNA"/>
</dbReference>
<proteinExistence type="predicted"/>
<keyword evidence="3" id="KW-1185">Reference proteome</keyword>
<evidence type="ECO:0000313" key="3">
    <source>
        <dbReference type="Proteomes" id="UP000800036"/>
    </source>
</evidence>
<sequence>IQYLSVLLSLVAVTTAIDIRLISNSNCNGGVLVSCCNMNPNKCCGVNNAAFRSVQYTAIPTNWNVQTRSYEGGNCNILRGLLGPQHSGTVCMNEADCVARLTGGSYNFSNKKRGAFNAEDCRPDLLGLADGTTYVVKDLDTDLFDELVCNLAAIEFLY</sequence>
<dbReference type="Proteomes" id="UP000800036">
    <property type="component" value="Unassembled WGS sequence"/>
</dbReference>
<dbReference type="AlphaFoldDB" id="A0A6A5VDC0"/>
<keyword evidence="1" id="KW-0732">Signal</keyword>
<feature type="chain" id="PRO_5025525275" evidence="1">
    <location>
        <begin position="17"/>
        <end position="158"/>
    </location>
</feature>
<gene>
    <name evidence="2" type="ORF">BU23DRAFT_459955</name>
</gene>
<feature type="non-terminal residue" evidence="2">
    <location>
        <position position="1"/>
    </location>
</feature>
<feature type="signal peptide" evidence="1">
    <location>
        <begin position="1"/>
        <end position="16"/>
    </location>
</feature>
<accession>A0A6A5VDC0</accession>
<protein>
    <submittedName>
        <fullName evidence="2">Uncharacterized protein</fullName>
    </submittedName>
</protein>
<evidence type="ECO:0000256" key="1">
    <source>
        <dbReference type="SAM" id="SignalP"/>
    </source>
</evidence>
<evidence type="ECO:0000313" key="2">
    <source>
        <dbReference type="EMBL" id="KAF1975101.1"/>
    </source>
</evidence>
<name>A0A6A5VDC0_9PLEO</name>